<sequence>MKKVAIILFALLVFVNGIMLTFQYHVYSDKLDDVAQSFRYNQVIDVTYQGNKLVIKQTFTNLPKSPVSISWPKHASTGKKCVKDAAGDAVNCERLDKTMTQFKKGESATQQIQYTIPLKKGMTSEKLLTNIFATLKRGIVMQTQVHITDEKRIGGQWFTGLPNIATKKMTLIDYSYFSGKGAVYELYWQKKPMKKAFTSDEVTIYGRGIVTEKMQKALSNTAMNNSNHLDIIQTNNLQDGYRILFVKNITDMRLAEQIAVNQVKQNYTFTGTSWLPAVVASFLTGDKYGDQKTKEMVTTLDDFMTDAQKNTWKNGLESLEGEKISTSKLDKLLGQTLDSATSYFTMNAQSKKVAPLLFEDSRTIYVNKVEQKNMQVILKDGRVLYAAEALFDTLGYTAKKGNNGYYVSNKSQHYRFPMSSAFYVYNNKRYDIASQPFEVINGHYYIEETWLLRLFGADIQKADKRIDITISDDALK</sequence>
<comment type="caution">
    <text evidence="1">The sequence shown here is derived from an EMBL/GenBank/DDBJ whole genome shotgun (WGS) entry which is preliminary data.</text>
</comment>
<reference evidence="1 2" key="1">
    <citation type="submission" date="2014-11" db="EMBL/GenBank/DDBJ databases">
        <title>Genome sequence and analysis of novel Kurthia sp.</title>
        <authorList>
            <person name="Lawson J.N."/>
            <person name="Gonzalez J.E."/>
            <person name="Rinauldi L."/>
            <person name="Xuan Z."/>
            <person name="Firman A."/>
            <person name="Shaddox L."/>
            <person name="Trudeau A."/>
            <person name="Shah S."/>
            <person name="Reiman D."/>
        </authorList>
    </citation>
    <scope>NUCLEOTIDE SEQUENCE [LARGE SCALE GENOMIC DNA]</scope>
    <source>
        <strain evidence="1 2">3B1D</strain>
    </source>
</reference>
<protein>
    <recommendedName>
        <fullName evidence="3">RNA polymerase II</fullName>
    </recommendedName>
</protein>
<proteinExistence type="predicted"/>
<dbReference type="OrthoDB" id="2431422at2"/>
<name>A0A433RTG6_9BACL</name>
<accession>A0A433RTG6</accession>
<dbReference type="RefSeq" id="WP_126990809.1">
    <property type="nucleotide sequence ID" value="NZ_JTFC01000031.1"/>
</dbReference>
<dbReference type="Proteomes" id="UP000288623">
    <property type="component" value="Unassembled WGS sequence"/>
</dbReference>
<gene>
    <name evidence="1" type="ORF">QI30_10895</name>
</gene>
<evidence type="ECO:0000313" key="1">
    <source>
        <dbReference type="EMBL" id="RUS55436.1"/>
    </source>
</evidence>
<dbReference type="EMBL" id="JTFC01000031">
    <property type="protein sequence ID" value="RUS55436.1"/>
    <property type="molecule type" value="Genomic_DNA"/>
</dbReference>
<evidence type="ECO:0000313" key="2">
    <source>
        <dbReference type="Proteomes" id="UP000288623"/>
    </source>
</evidence>
<dbReference type="AlphaFoldDB" id="A0A433RTG6"/>
<organism evidence="1 2">
    <name type="scientific">Candidatus Kurthia intestinigallinarum</name>
    <dbReference type="NCBI Taxonomy" id="1562256"/>
    <lineage>
        <taxon>Bacteria</taxon>
        <taxon>Bacillati</taxon>
        <taxon>Bacillota</taxon>
        <taxon>Bacilli</taxon>
        <taxon>Bacillales</taxon>
        <taxon>Caryophanaceae</taxon>
        <taxon>Kurthia</taxon>
    </lineage>
</organism>
<evidence type="ECO:0008006" key="3">
    <source>
        <dbReference type="Google" id="ProtNLM"/>
    </source>
</evidence>
<keyword evidence="2" id="KW-1185">Reference proteome</keyword>